<keyword evidence="2" id="KW-0472">Membrane</keyword>
<protein>
    <submittedName>
        <fullName evidence="3">Putative secreted protein</fullName>
    </submittedName>
</protein>
<accession>A0A2M4DHD7</accession>
<proteinExistence type="predicted"/>
<keyword evidence="2" id="KW-0812">Transmembrane</keyword>
<evidence type="ECO:0000256" key="2">
    <source>
        <dbReference type="SAM" id="Phobius"/>
    </source>
</evidence>
<sequence>MIKCSTGSSICCGTIATISRAAAAVMVVACVEHHRRGRRRRRRTAAAVTGSPASPTRPRPTSATVRQQ</sequence>
<evidence type="ECO:0000256" key="1">
    <source>
        <dbReference type="SAM" id="MobiDB-lite"/>
    </source>
</evidence>
<feature type="region of interest" description="Disordered" evidence="1">
    <location>
        <begin position="34"/>
        <end position="68"/>
    </location>
</feature>
<feature type="compositionally biased region" description="Basic residues" evidence="1">
    <location>
        <begin position="34"/>
        <end position="44"/>
    </location>
</feature>
<name>A0A2M4DHD7_ANODA</name>
<feature type="compositionally biased region" description="Low complexity" evidence="1">
    <location>
        <begin position="51"/>
        <end position="68"/>
    </location>
</feature>
<keyword evidence="2" id="KW-1133">Transmembrane helix</keyword>
<dbReference type="AlphaFoldDB" id="A0A2M4DHD7"/>
<organism evidence="3">
    <name type="scientific">Anopheles darlingi</name>
    <name type="common">Mosquito</name>
    <dbReference type="NCBI Taxonomy" id="43151"/>
    <lineage>
        <taxon>Eukaryota</taxon>
        <taxon>Metazoa</taxon>
        <taxon>Ecdysozoa</taxon>
        <taxon>Arthropoda</taxon>
        <taxon>Hexapoda</taxon>
        <taxon>Insecta</taxon>
        <taxon>Pterygota</taxon>
        <taxon>Neoptera</taxon>
        <taxon>Endopterygota</taxon>
        <taxon>Diptera</taxon>
        <taxon>Nematocera</taxon>
        <taxon>Culicoidea</taxon>
        <taxon>Culicidae</taxon>
        <taxon>Anophelinae</taxon>
        <taxon>Anopheles</taxon>
    </lineage>
</organism>
<dbReference type="EMBL" id="GGFL01012757">
    <property type="protein sequence ID" value="MBW76935.1"/>
    <property type="molecule type" value="Transcribed_RNA"/>
</dbReference>
<reference evidence="3" key="1">
    <citation type="submission" date="2018-01" db="EMBL/GenBank/DDBJ databases">
        <title>An insight into the sialome of Amazonian anophelines.</title>
        <authorList>
            <person name="Ribeiro J.M."/>
            <person name="Scarpassa V."/>
            <person name="Calvo E."/>
        </authorList>
    </citation>
    <scope>NUCLEOTIDE SEQUENCE</scope>
</reference>
<evidence type="ECO:0000313" key="3">
    <source>
        <dbReference type="EMBL" id="MBW76935.1"/>
    </source>
</evidence>
<feature type="transmembrane region" description="Helical" evidence="2">
    <location>
        <begin position="6"/>
        <end position="31"/>
    </location>
</feature>